<dbReference type="Gene3D" id="3.40.30.10">
    <property type="entry name" value="Glutaredoxin"/>
    <property type="match status" value="1"/>
</dbReference>
<feature type="domain" description="Thioredoxin" evidence="1">
    <location>
        <begin position="41"/>
        <end position="132"/>
    </location>
</feature>
<dbReference type="SUPFAM" id="SSF52833">
    <property type="entry name" value="Thioredoxin-like"/>
    <property type="match status" value="1"/>
</dbReference>
<dbReference type="EMBL" id="AJAU01000019">
    <property type="protein sequence ID" value="EOL44567.1"/>
    <property type="molecule type" value="Genomic_DNA"/>
</dbReference>
<dbReference type="Pfam" id="PF00085">
    <property type="entry name" value="Thioredoxin"/>
    <property type="match status" value="1"/>
</dbReference>
<accession>R3WAU1</accession>
<proteinExistence type="predicted"/>
<evidence type="ECO:0000313" key="3">
    <source>
        <dbReference type="Proteomes" id="UP000013840"/>
    </source>
</evidence>
<dbReference type="Proteomes" id="UP000013840">
    <property type="component" value="Unassembled WGS sequence"/>
</dbReference>
<dbReference type="eggNOG" id="ENOG50307WB">
    <property type="taxonomic scope" value="Bacteria"/>
</dbReference>
<dbReference type="CDD" id="cd02947">
    <property type="entry name" value="TRX_family"/>
    <property type="match status" value="1"/>
</dbReference>
<dbReference type="InterPro" id="IPR013766">
    <property type="entry name" value="Thioredoxin_domain"/>
</dbReference>
<dbReference type="STRING" id="317735.RU98_GL000821"/>
<dbReference type="PATRIC" id="fig|1158612.3.peg.2087"/>
<dbReference type="InterPro" id="IPR036249">
    <property type="entry name" value="Thioredoxin-like_sf"/>
</dbReference>
<evidence type="ECO:0000313" key="2">
    <source>
        <dbReference type="EMBL" id="EOL44567.1"/>
    </source>
</evidence>
<gene>
    <name evidence="2" type="ORF">UC7_02110</name>
</gene>
<dbReference type="AlphaFoldDB" id="R3WAU1"/>
<reference evidence="2 3" key="1">
    <citation type="submission" date="2013-02" db="EMBL/GenBank/DDBJ databases">
        <title>The Genome Sequence of Enterococcus caccae BAA-1240.</title>
        <authorList>
            <consortium name="The Broad Institute Genome Sequencing Platform"/>
            <consortium name="The Broad Institute Genome Sequencing Center for Infectious Disease"/>
            <person name="Earl A.M."/>
            <person name="Gilmore M.S."/>
            <person name="Lebreton F."/>
            <person name="Walker B."/>
            <person name="Young S.K."/>
            <person name="Zeng Q."/>
            <person name="Gargeya S."/>
            <person name="Fitzgerald M."/>
            <person name="Haas B."/>
            <person name="Abouelleil A."/>
            <person name="Alvarado L."/>
            <person name="Arachchi H.M."/>
            <person name="Berlin A.M."/>
            <person name="Chapman S.B."/>
            <person name="Dewar J."/>
            <person name="Goldberg J."/>
            <person name="Griggs A."/>
            <person name="Gujja S."/>
            <person name="Hansen M."/>
            <person name="Howarth C."/>
            <person name="Imamovic A."/>
            <person name="Larimer J."/>
            <person name="McCowan C."/>
            <person name="Murphy C."/>
            <person name="Neiman D."/>
            <person name="Pearson M."/>
            <person name="Priest M."/>
            <person name="Roberts A."/>
            <person name="Saif S."/>
            <person name="Shea T."/>
            <person name="Sisk P."/>
            <person name="Sykes S."/>
            <person name="Wortman J."/>
            <person name="Nusbaum C."/>
            <person name="Birren B."/>
        </authorList>
    </citation>
    <scope>NUCLEOTIDE SEQUENCE [LARGE SCALE GENOMIC DNA]</scope>
    <source>
        <strain evidence="2 3">ATCC BAA-1240</strain>
    </source>
</reference>
<keyword evidence="3" id="KW-1185">Reference proteome</keyword>
<comment type="caution">
    <text evidence="2">The sequence shown here is derived from an EMBL/GenBank/DDBJ whole genome shotgun (WGS) entry which is preliminary data.</text>
</comment>
<protein>
    <recommendedName>
        <fullName evidence="1">Thioredoxin domain-containing protein</fullName>
    </recommendedName>
</protein>
<evidence type="ECO:0000259" key="1">
    <source>
        <dbReference type="Pfam" id="PF00085"/>
    </source>
</evidence>
<sequence>MKMDKKKITLLFVLLFVLSFFIYKNIIVETSAAGFEEPTIEELTKQIEEKETVLIYYSAQECLACQIFTPILKDKTSALNIPVYQIDAANTKNLTFVSKYNLMVTPTLVLFKEGKITRQEGALEKDELEKLLVEWDV</sequence>
<name>R3WAU1_9ENTE</name>
<organism evidence="2 3">
    <name type="scientific">Enterococcus caccae ATCC BAA-1240</name>
    <dbReference type="NCBI Taxonomy" id="1158612"/>
    <lineage>
        <taxon>Bacteria</taxon>
        <taxon>Bacillati</taxon>
        <taxon>Bacillota</taxon>
        <taxon>Bacilli</taxon>
        <taxon>Lactobacillales</taxon>
        <taxon>Enterococcaceae</taxon>
        <taxon>Enterococcus</taxon>
    </lineage>
</organism>